<keyword evidence="3" id="KW-1185">Reference proteome</keyword>
<proteinExistence type="predicted"/>
<dbReference type="EMBL" id="JACCCC010000001">
    <property type="protein sequence ID" value="NYE46542.1"/>
    <property type="molecule type" value="Genomic_DNA"/>
</dbReference>
<protein>
    <submittedName>
        <fullName evidence="2">Uncharacterized protein</fullName>
    </submittedName>
</protein>
<sequence>MIGRTFYFVAGAALGGYLVHKLNRTARAWSPGGIADRVEGRVADYRAALRELNEDIAGAVAEHEAELRRRHAPADSGRAPESARTAHARTIEAHDMKDGR</sequence>
<feature type="compositionally biased region" description="Basic and acidic residues" evidence="1">
    <location>
        <begin position="89"/>
        <end position="100"/>
    </location>
</feature>
<reference evidence="2 3" key="1">
    <citation type="submission" date="2020-07" db="EMBL/GenBank/DDBJ databases">
        <title>Sequencing the genomes of 1000 actinobacteria strains.</title>
        <authorList>
            <person name="Klenk H.-P."/>
        </authorList>
    </citation>
    <scope>NUCLEOTIDE SEQUENCE [LARGE SCALE GENOMIC DNA]</scope>
    <source>
        <strain evidence="2 3">CXB654</strain>
    </source>
</reference>
<dbReference type="Pfam" id="PF19664">
    <property type="entry name" value="DUF6167"/>
    <property type="match status" value="1"/>
</dbReference>
<organism evidence="2 3">
    <name type="scientific">Spinactinospora alkalitolerans</name>
    <dbReference type="NCBI Taxonomy" id="687207"/>
    <lineage>
        <taxon>Bacteria</taxon>
        <taxon>Bacillati</taxon>
        <taxon>Actinomycetota</taxon>
        <taxon>Actinomycetes</taxon>
        <taxon>Streptosporangiales</taxon>
        <taxon>Nocardiopsidaceae</taxon>
        <taxon>Spinactinospora</taxon>
    </lineage>
</organism>
<feature type="region of interest" description="Disordered" evidence="1">
    <location>
        <begin position="64"/>
        <end position="100"/>
    </location>
</feature>
<gene>
    <name evidence="2" type="ORF">HDA32_001662</name>
</gene>
<name>A0A852TUJ5_9ACTN</name>
<comment type="caution">
    <text evidence="2">The sequence shown here is derived from an EMBL/GenBank/DDBJ whole genome shotgun (WGS) entry which is preliminary data.</text>
</comment>
<dbReference type="InterPro" id="IPR046165">
    <property type="entry name" value="DUF6167"/>
</dbReference>
<dbReference type="RefSeq" id="WP_179642630.1">
    <property type="nucleotide sequence ID" value="NZ_BAAAYY010000022.1"/>
</dbReference>
<accession>A0A852TUJ5</accession>
<dbReference type="AlphaFoldDB" id="A0A852TUJ5"/>
<evidence type="ECO:0000313" key="2">
    <source>
        <dbReference type="EMBL" id="NYE46542.1"/>
    </source>
</evidence>
<dbReference type="Proteomes" id="UP000589036">
    <property type="component" value="Unassembled WGS sequence"/>
</dbReference>
<evidence type="ECO:0000256" key="1">
    <source>
        <dbReference type="SAM" id="MobiDB-lite"/>
    </source>
</evidence>
<evidence type="ECO:0000313" key="3">
    <source>
        <dbReference type="Proteomes" id="UP000589036"/>
    </source>
</evidence>